<sequence>MVMQTTAPLKLSQLNQLIQYTLDGAFREQTYAVIAETSGIKNYADKRQCYLTLVEKSENSSEIIASIQAKIWGNCYQTIRRFEETTGQVFKDNIEILFKVRIQFHLHYGLTVLIEDIDCNYTIGKMALTRQAVLQKLVDQNPDAVQLINGEYKTRNRQLGFPPVIQRLALISSAQADGYNDFVHELYLNKYQYTFQVDEYFAQVQGTDAANQICQKLIQIYQSHIAYDAVVIVRGGGSQLDFSAFDSYTVARAVARFPIPVITGIGHERNESICDLMARLPTKTPTKAAATIVQHNRVFEEKVSQLQKTVISKTNEILAAQRLILQSRQGLVLRKTHDCLNHQQQRLQPLTGTIIQLTSRLLNSQRFRLDKATYRLSCSSESSIKAQQHKLFTFRNTVKLLSPENVLKRGYAIVFMGDKIIKNAAEAKPGASITTIFQDSEIISTITETRTSHG</sequence>
<evidence type="ECO:0000313" key="8">
    <source>
        <dbReference type="EMBL" id="CAA9288301.1"/>
    </source>
</evidence>
<dbReference type="InterPro" id="IPR020579">
    <property type="entry name" value="Exonuc_VII_lsu_C"/>
</dbReference>
<dbReference type="Pfam" id="PF02601">
    <property type="entry name" value="Exonuc_VII_L"/>
    <property type="match status" value="1"/>
</dbReference>
<dbReference type="EC" id="3.1.11.6" evidence="5"/>
<dbReference type="GO" id="GO:0006308">
    <property type="term" value="P:DNA catabolic process"/>
    <property type="evidence" value="ECO:0007669"/>
    <property type="project" value="UniProtKB-UniRule"/>
</dbReference>
<evidence type="ECO:0000259" key="6">
    <source>
        <dbReference type="Pfam" id="PF02601"/>
    </source>
</evidence>
<dbReference type="GO" id="GO:0009318">
    <property type="term" value="C:exodeoxyribonuclease VII complex"/>
    <property type="evidence" value="ECO:0007669"/>
    <property type="project" value="UniProtKB-UniRule"/>
</dbReference>
<protein>
    <recommendedName>
        <fullName evidence="5">Exodeoxyribonuclease 7 large subunit</fullName>
        <ecNumber evidence="5">3.1.11.6</ecNumber>
    </recommendedName>
</protein>
<dbReference type="GO" id="GO:0008855">
    <property type="term" value="F:exodeoxyribonuclease VII activity"/>
    <property type="evidence" value="ECO:0007669"/>
    <property type="project" value="UniProtKB-UniRule"/>
</dbReference>
<name>A0A6J4JVD4_9BACT</name>
<dbReference type="NCBIfam" id="TIGR00237">
    <property type="entry name" value="xseA"/>
    <property type="match status" value="1"/>
</dbReference>
<comment type="similarity">
    <text evidence="5">Belongs to the XseA family.</text>
</comment>
<keyword evidence="4 5" id="KW-0269">Exonuclease</keyword>
<keyword evidence="3 5" id="KW-0378">Hydrolase</keyword>
<reference evidence="8" key="1">
    <citation type="submission" date="2020-02" db="EMBL/GenBank/DDBJ databases">
        <authorList>
            <person name="Meier V. D."/>
        </authorList>
    </citation>
    <scope>NUCLEOTIDE SEQUENCE</scope>
    <source>
        <strain evidence="8">AVDCRST_MAG95</strain>
    </source>
</reference>
<dbReference type="PANTHER" id="PTHR30008:SF0">
    <property type="entry name" value="EXODEOXYRIBONUCLEASE 7 LARGE SUBUNIT"/>
    <property type="match status" value="1"/>
</dbReference>
<evidence type="ECO:0000259" key="7">
    <source>
        <dbReference type="Pfam" id="PF13742"/>
    </source>
</evidence>
<dbReference type="InterPro" id="IPR003753">
    <property type="entry name" value="Exonuc_VII_L"/>
</dbReference>
<dbReference type="GO" id="GO:0003676">
    <property type="term" value="F:nucleic acid binding"/>
    <property type="evidence" value="ECO:0007669"/>
    <property type="project" value="InterPro"/>
</dbReference>
<evidence type="ECO:0000256" key="5">
    <source>
        <dbReference type="RuleBase" id="RU004355"/>
    </source>
</evidence>
<feature type="domain" description="OB-fold nucleic acid binding" evidence="7">
    <location>
        <begin position="10"/>
        <end position="117"/>
    </location>
</feature>
<evidence type="ECO:0000256" key="2">
    <source>
        <dbReference type="ARBA" id="ARBA00022722"/>
    </source>
</evidence>
<keyword evidence="1" id="KW-0963">Cytoplasm</keyword>
<evidence type="ECO:0000256" key="4">
    <source>
        <dbReference type="ARBA" id="ARBA00022839"/>
    </source>
</evidence>
<dbReference type="PANTHER" id="PTHR30008">
    <property type="entry name" value="EXODEOXYRIBONUCLEASE 7 LARGE SUBUNIT"/>
    <property type="match status" value="1"/>
</dbReference>
<feature type="domain" description="Exonuclease VII large subunit C-terminal" evidence="6">
    <location>
        <begin position="155"/>
        <end position="443"/>
    </location>
</feature>
<dbReference type="GO" id="GO:0005737">
    <property type="term" value="C:cytoplasm"/>
    <property type="evidence" value="ECO:0007669"/>
    <property type="project" value="UniProtKB-SubCell"/>
</dbReference>
<comment type="catalytic activity">
    <reaction evidence="5">
        <text>Exonucleolytic cleavage in either 5'- to 3'- or 3'- to 5'-direction to yield nucleoside 5'-phosphates.</text>
        <dbReference type="EC" id="3.1.11.6"/>
    </reaction>
</comment>
<dbReference type="InterPro" id="IPR025824">
    <property type="entry name" value="OB-fold_nuc-bd_dom"/>
</dbReference>
<dbReference type="Pfam" id="PF13742">
    <property type="entry name" value="tRNA_anti_2"/>
    <property type="match status" value="1"/>
</dbReference>
<evidence type="ECO:0000256" key="1">
    <source>
        <dbReference type="ARBA" id="ARBA00022490"/>
    </source>
</evidence>
<keyword evidence="2 5" id="KW-0540">Nuclease</keyword>
<proteinExistence type="inferred from homology"/>
<accession>A0A6J4JVD4</accession>
<evidence type="ECO:0000256" key="3">
    <source>
        <dbReference type="ARBA" id="ARBA00022801"/>
    </source>
</evidence>
<organism evidence="8">
    <name type="scientific">uncultured Adhaeribacter sp</name>
    <dbReference type="NCBI Taxonomy" id="448109"/>
    <lineage>
        <taxon>Bacteria</taxon>
        <taxon>Pseudomonadati</taxon>
        <taxon>Bacteroidota</taxon>
        <taxon>Cytophagia</taxon>
        <taxon>Cytophagales</taxon>
        <taxon>Hymenobacteraceae</taxon>
        <taxon>Adhaeribacter</taxon>
        <taxon>environmental samples</taxon>
    </lineage>
</organism>
<dbReference type="AlphaFoldDB" id="A0A6J4JVD4"/>
<comment type="subcellular location">
    <subcellularLocation>
        <location evidence="5">Cytoplasm</location>
    </subcellularLocation>
</comment>
<dbReference type="EMBL" id="CADCTJ010001197">
    <property type="protein sequence ID" value="CAA9288301.1"/>
    <property type="molecule type" value="Genomic_DNA"/>
</dbReference>
<gene>
    <name evidence="8" type="ORF">AVDCRST_MAG95-3820</name>
</gene>